<proteinExistence type="predicted"/>
<comment type="caution">
    <text evidence="1">The sequence shown here is derived from an EMBL/GenBank/DDBJ whole genome shotgun (WGS) entry which is preliminary data.</text>
</comment>
<dbReference type="EMBL" id="JAACJS010000002">
    <property type="protein sequence ID" value="NCI48705.1"/>
    <property type="molecule type" value="Genomic_DNA"/>
</dbReference>
<dbReference type="InterPro" id="IPR019853">
    <property type="entry name" value="GldB-like"/>
</dbReference>
<accession>A0ABW9ZQA1</accession>
<evidence type="ECO:0008006" key="3">
    <source>
        <dbReference type="Google" id="ProtNLM"/>
    </source>
</evidence>
<dbReference type="Proteomes" id="UP000753802">
    <property type="component" value="Unassembled WGS sequence"/>
</dbReference>
<reference evidence="1 2" key="1">
    <citation type="submission" date="2020-01" db="EMBL/GenBank/DDBJ databases">
        <title>Genome analysis.</title>
        <authorList>
            <person name="Wu S."/>
            <person name="Wang G."/>
        </authorList>
    </citation>
    <scope>NUCLEOTIDE SEQUENCE [LARGE SCALE GENOMIC DNA]</scope>
    <source>
        <strain evidence="1 2">SYL130</strain>
    </source>
</reference>
<name>A0ABW9ZQA1_9BACT</name>
<organism evidence="1 2">
    <name type="scientific">Sediminibacterium roseum</name>
    <dbReference type="NCBI Taxonomy" id="1978412"/>
    <lineage>
        <taxon>Bacteria</taxon>
        <taxon>Pseudomonadati</taxon>
        <taxon>Bacteroidota</taxon>
        <taxon>Chitinophagia</taxon>
        <taxon>Chitinophagales</taxon>
        <taxon>Chitinophagaceae</taxon>
        <taxon>Sediminibacterium</taxon>
    </lineage>
</organism>
<evidence type="ECO:0000313" key="2">
    <source>
        <dbReference type="Proteomes" id="UP000753802"/>
    </source>
</evidence>
<protein>
    <recommendedName>
        <fullName evidence="3">Gliding motility-associated lipoprotein GldB</fullName>
    </recommendedName>
</protein>
<keyword evidence="2" id="KW-1185">Reference proteome</keyword>
<evidence type="ECO:0000313" key="1">
    <source>
        <dbReference type="EMBL" id="NCI48705.1"/>
    </source>
</evidence>
<gene>
    <name evidence="1" type="ORF">GWC95_02130</name>
</gene>
<dbReference type="Pfam" id="PF25594">
    <property type="entry name" value="GldB_lipo"/>
    <property type="match status" value="1"/>
</dbReference>
<sequence>MLAACSSKKTPDVSGIKVELKTERFEKDFFAVDTLHVKNSLTELNRKHPGFTQDFLYNILGTAPDSVEKDVPGFIRSYQSMNALVPEKFRDFPKIEAAVKRGLQFVHYYFPAYRLPTRLITFIGPINSYGNIITTNALAVGLQLYMGSDYPLYLSSMGQQMYPTFISRRFSPEYIPVNCIRNIVDDMYPLNNLNRPLVEQMVESGKRLYLLDLLLPEAADTLKTGYTQQQLDECYASEKNIWSFFVQNDMLYKNDPNFTRDYMSDGPSTQALGDRSPGNIGQFVGWQIVKKWMAKNPGTTPLQLMEKNPKQIFEEAKYKP</sequence>